<organism evidence="2 3">
    <name type="scientific">Friedmanniomyces simplex</name>
    <dbReference type="NCBI Taxonomy" id="329884"/>
    <lineage>
        <taxon>Eukaryota</taxon>
        <taxon>Fungi</taxon>
        <taxon>Dikarya</taxon>
        <taxon>Ascomycota</taxon>
        <taxon>Pezizomycotina</taxon>
        <taxon>Dothideomycetes</taxon>
        <taxon>Dothideomycetidae</taxon>
        <taxon>Mycosphaerellales</taxon>
        <taxon>Teratosphaeriaceae</taxon>
        <taxon>Friedmanniomyces</taxon>
    </lineage>
</organism>
<feature type="non-terminal residue" evidence="2">
    <location>
        <position position="1"/>
    </location>
</feature>
<dbReference type="GO" id="GO:0005737">
    <property type="term" value="C:cytoplasm"/>
    <property type="evidence" value="ECO:0007669"/>
    <property type="project" value="TreeGrafter"/>
</dbReference>
<evidence type="ECO:0000259" key="1">
    <source>
        <dbReference type="Pfam" id="PF11702"/>
    </source>
</evidence>
<dbReference type="InterPro" id="IPR053043">
    <property type="entry name" value="Ras-cAMP_regulatory"/>
</dbReference>
<keyword evidence="3" id="KW-1185">Reference proteome</keyword>
<gene>
    <name evidence="2" type="ORF">B0A55_06736</name>
</gene>
<dbReference type="GO" id="GO:0006808">
    <property type="term" value="P:regulation of nitrogen utilization"/>
    <property type="evidence" value="ECO:0007669"/>
    <property type="project" value="TreeGrafter"/>
</dbReference>
<comment type="caution">
    <text evidence="2">The sequence shown here is derived from an EMBL/GenBank/DDBJ whole genome shotgun (WGS) entry which is preliminary data.</text>
</comment>
<evidence type="ECO:0000313" key="2">
    <source>
        <dbReference type="EMBL" id="TKA69841.1"/>
    </source>
</evidence>
<dbReference type="PANTHER" id="PTHR28014:SF1">
    <property type="entry name" value="NEGATIVE REGULATOR OF RAS-CAMP PATHWAY"/>
    <property type="match status" value="1"/>
</dbReference>
<dbReference type="STRING" id="329884.A0A4U0X231"/>
<feature type="domain" description="DUF3295" evidence="1">
    <location>
        <begin position="1"/>
        <end position="89"/>
    </location>
</feature>
<accession>A0A4U0X231</accession>
<dbReference type="GO" id="GO:0000122">
    <property type="term" value="P:negative regulation of transcription by RNA polymerase II"/>
    <property type="evidence" value="ECO:0007669"/>
    <property type="project" value="TreeGrafter"/>
</dbReference>
<reference evidence="2 3" key="1">
    <citation type="submission" date="2017-03" db="EMBL/GenBank/DDBJ databases">
        <title>Genomes of endolithic fungi from Antarctica.</title>
        <authorList>
            <person name="Coleine C."/>
            <person name="Masonjones S."/>
            <person name="Stajich J.E."/>
        </authorList>
    </citation>
    <scope>NUCLEOTIDE SEQUENCE [LARGE SCALE GENOMIC DNA]</scope>
    <source>
        <strain evidence="2 3">CCFEE 5184</strain>
    </source>
</reference>
<proteinExistence type="predicted"/>
<dbReference type="EMBL" id="NAJQ01000429">
    <property type="protein sequence ID" value="TKA69841.1"/>
    <property type="molecule type" value="Genomic_DNA"/>
</dbReference>
<dbReference type="PANTHER" id="PTHR28014">
    <property type="entry name" value="NEGATIVE REGULATOR OF RAS-CAMP PATHWAY"/>
    <property type="match status" value="1"/>
</dbReference>
<dbReference type="AlphaFoldDB" id="A0A4U0X231"/>
<protein>
    <recommendedName>
        <fullName evidence="1">DUF3295 domain-containing protein</fullName>
    </recommendedName>
</protein>
<dbReference type="Pfam" id="PF11702">
    <property type="entry name" value="DUF3295"/>
    <property type="match status" value="1"/>
</dbReference>
<dbReference type="InterPro" id="IPR021711">
    <property type="entry name" value="DUF3295"/>
</dbReference>
<name>A0A4U0X231_9PEZI</name>
<evidence type="ECO:0000313" key="3">
    <source>
        <dbReference type="Proteomes" id="UP000309340"/>
    </source>
</evidence>
<dbReference type="GO" id="GO:0031930">
    <property type="term" value="P:mitochondria-nucleus signaling pathway"/>
    <property type="evidence" value="ECO:0007669"/>
    <property type="project" value="TreeGrafter"/>
</dbReference>
<dbReference type="Proteomes" id="UP000309340">
    <property type="component" value="Unassembled WGS sequence"/>
</dbReference>
<sequence>QQLALSPRTTRRNMLSTELTESLRKNLLWERQHKSTGNLAAMQRRHTAQDMTKLKQHPEPVALSHDDRTKTFTNDYFHAGLQEYHTKGW</sequence>
<dbReference type="OrthoDB" id="5054775at2759"/>